<dbReference type="Proteomes" id="UP000434916">
    <property type="component" value="Unassembled WGS sequence"/>
</dbReference>
<dbReference type="STRING" id="46503.ERS852463_03202"/>
<evidence type="ECO:0000313" key="5">
    <source>
        <dbReference type="Proteomes" id="UP000434916"/>
    </source>
</evidence>
<accession>A0A3E4ZL01</accession>
<protein>
    <recommendedName>
        <fullName evidence="7">DUF3575 domain-containing protein</fullName>
    </recommendedName>
</protein>
<dbReference type="AlphaFoldDB" id="A0A3E4ZL01"/>
<dbReference type="Proteomes" id="UP000286260">
    <property type="component" value="Unassembled WGS sequence"/>
</dbReference>
<evidence type="ECO:0008006" key="7">
    <source>
        <dbReference type="Google" id="ProtNLM"/>
    </source>
</evidence>
<organism evidence="2 6">
    <name type="scientific">Parabacteroides merdae</name>
    <dbReference type="NCBI Taxonomy" id="46503"/>
    <lineage>
        <taxon>Bacteria</taxon>
        <taxon>Pseudomonadati</taxon>
        <taxon>Bacteroidota</taxon>
        <taxon>Bacteroidia</taxon>
        <taxon>Bacteroidales</taxon>
        <taxon>Tannerellaceae</taxon>
        <taxon>Parabacteroides</taxon>
    </lineage>
</organism>
<dbReference type="Proteomes" id="UP000482671">
    <property type="component" value="Unassembled WGS sequence"/>
</dbReference>
<evidence type="ECO:0000313" key="6">
    <source>
        <dbReference type="Proteomes" id="UP000482671"/>
    </source>
</evidence>
<keyword evidence="5" id="KW-1185">Reference proteome</keyword>
<evidence type="ECO:0000313" key="3">
    <source>
        <dbReference type="EMBL" id="RHC87999.1"/>
    </source>
</evidence>
<dbReference type="EMBL" id="WNDD01000002">
    <property type="protein sequence ID" value="MTV00567.1"/>
    <property type="molecule type" value="Genomic_DNA"/>
</dbReference>
<sequence length="205" mass="24381">MLLFLFLAGTLQAQEEIEDDVRYKKRVEKYISRWEKLIPHYTKLQFAGSMGMLSLGTGWNYYRNHWETDVYLGIVPRNSDRHAMATLTLKQNYYPWNIHIADKLSFEPLACGVYINTLLDRDFWGKQPDKYPQGYYWFSTRIRTHVFIGERFTLKLNTKKSWHKSISFFYELSTCDLYLINKIGNGYLKPKDYLSLSFGLKLQIL</sequence>
<evidence type="ECO:0000313" key="4">
    <source>
        <dbReference type="Proteomes" id="UP000286260"/>
    </source>
</evidence>
<evidence type="ECO:0000313" key="1">
    <source>
        <dbReference type="EMBL" id="MTU41162.1"/>
    </source>
</evidence>
<reference evidence="5 6" key="2">
    <citation type="journal article" date="2019" name="Nat. Med.">
        <title>A library of human gut bacterial isolates paired with longitudinal multiomics data enables mechanistic microbiome research.</title>
        <authorList>
            <person name="Poyet M."/>
            <person name="Groussin M."/>
            <person name="Gibbons S.M."/>
            <person name="Avila-Pacheco J."/>
            <person name="Jiang X."/>
            <person name="Kearney S.M."/>
            <person name="Perrotta A.R."/>
            <person name="Berdy B."/>
            <person name="Zhao S."/>
            <person name="Lieberman T.D."/>
            <person name="Swanson P.K."/>
            <person name="Smith M."/>
            <person name="Roesemann S."/>
            <person name="Alexander J.E."/>
            <person name="Rich S.A."/>
            <person name="Livny J."/>
            <person name="Vlamakis H."/>
            <person name="Clish C."/>
            <person name="Bullock K."/>
            <person name="Deik A."/>
            <person name="Scott J."/>
            <person name="Pierce K.A."/>
            <person name="Xavier R.J."/>
            <person name="Alm E.J."/>
        </authorList>
    </citation>
    <scope>NUCLEOTIDE SEQUENCE [LARGE SCALE GENOMIC DNA]</scope>
    <source>
        <strain evidence="2 6">BIOML-A11</strain>
        <strain evidence="1 5">BIOML-A29</strain>
    </source>
</reference>
<reference evidence="3 4" key="1">
    <citation type="submission" date="2018-08" db="EMBL/GenBank/DDBJ databases">
        <title>A genome reference for cultivated species of the human gut microbiota.</title>
        <authorList>
            <person name="Zou Y."/>
            <person name="Xue W."/>
            <person name="Luo G."/>
        </authorList>
    </citation>
    <scope>NUCLEOTIDE SEQUENCE [LARGE SCALE GENOMIC DNA]</scope>
    <source>
        <strain evidence="3 4">AM34-17</strain>
    </source>
</reference>
<gene>
    <name evidence="3" type="ORF">DW828_07220</name>
    <name evidence="1" type="ORF">GMD82_17295</name>
    <name evidence="2" type="ORF">GME02_02555</name>
</gene>
<proteinExistence type="predicted"/>
<dbReference type="EMBL" id="QSII01000007">
    <property type="protein sequence ID" value="RHC87999.1"/>
    <property type="molecule type" value="Genomic_DNA"/>
</dbReference>
<name>A0A3E4ZL01_9BACT</name>
<dbReference type="EMBL" id="WNCN01000030">
    <property type="protein sequence ID" value="MTU41162.1"/>
    <property type="molecule type" value="Genomic_DNA"/>
</dbReference>
<comment type="caution">
    <text evidence="2">The sequence shown here is derived from an EMBL/GenBank/DDBJ whole genome shotgun (WGS) entry which is preliminary data.</text>
</comment>
<evidence type="ECO:0000313" key="2">
    <source>
        <dbReference type="EMBL" id="MTV00567.1"/>
    </source>
</evidence>